<name>A0A1M6VS86_SELRU</name>
<evidence type="ECO:0000256" key="1">
    <source>
        <dbReference type="ARBA" id="ARBA00023125"/>
    </source>
</evidence>
<reference evidence="3 4" key="1">
    <citation type="submission" date="2016-11" db="EMBL/GenBank/DDBJ databases">
        <authorList>
            <person name="Jaros S."/>
            <person name="Januszkiewicz K."/>
            <person name="Wedrychowicz H."/>
        </authorList>
    </citation>
    <scope>NUCLEOTIDE SEQUENCE [LARGE SCALE GENOMIC DNA]</scope>
    <source>
        <strain evidence="3 4">HD4</strain>
    </source>
</reference>
<evidence type="ECO:0000259" key="2">
    <source>
        <dbReference type="PROSITE" id="PS50943"/>
    </source>
</evidence>
<sequence>MHERLKLARKALHLTQEFVGNQMGMARTTIVAIESGKRDVSASELAAFAELYGISMDELVHGRAPAEGKTAQFARAFAELQAMDQAEIINLMQFKKRYREQLND</sequence>
<dbReference type="InterPro" id="IPR010982">
    <property type="entry name" value="Lambda_DNA-bd_dom_sf"/>
</dbReference>
<dbReference type="InterPro" id="IPR001387">
    <property type="entry name" value="Cro/C1-type_HTH"/>
</dbReference>
<organism evidence="3 4">
    <name type="scientific">Selenomonas ruminantium</name>
    <dbReference type="NCBI Taxonomy" id="971"/>
    <lineage>
        <taxon>Bacteria</taxon>
        <taxon>Bacillati</taxon>
        <taxon>Bacillota</taxon>
        <taxon>Negativicutes</taxon>
        <taxon>Selenomonadales</taxon>
        <taxon>Selenomonadaceae</taxon>
        <taxon>Selenomonas</taxon>
    </lineage>
</organism>
<dbReference type="Proteomes" id="UP000184263">
    <property type="component" value="Unassembled WGS sequence"/>
</dbReference>
<accession>A0A1M6VS86</accession>
<dbReference type="GO" id="GO:0003677">
    <property type="term" value="F:DNA binding"/>
    <property type="evidence" value="ECO:0007669"/>
    <property type="project" value="UniProtKB-KW"/>
</dbReference>
<dbReference type="CDD" id="cd00093">
    <property type="entry name" value="HTH_XRE"/>
    <property type="match status" value="1"/>
</dbReference>
<evidence type="ECO:0000313" key="4">
    <source>
        <dbReference type="Proteomes" id="UP000184263"/>
    </source>
</evidence>
<dbReference type="SUPFAM" id="SSF47413">
    <property type="entry name" value="lambda repressor-like DNA-binding domains"/>
    <property type="match status" value="1"/>
</dbReference>
<dbReference type="PROSITE" id="PS50943">
    <property type="entry name" value="HTH_CROC1"/>
    <property type="match status" value="1"/>
</dbReference>
<dbReference type="SMART" id="SM00530">
    <property type="entry name" value="HTH_XRE"/>
    <property type="match status" value="1"/>
</dbReference>
<dbReference type="PANTHER" id="PTHR46558">
    <property type="entry name" value="TRACRIPTIONAL REGULATORY PROTEIN-RELATED-RELATED"/>
    <property type="match status" value="1"/>
</dbReference>
<dbReference type="EMBL" id="FRBC01000020">
    <property type="protein sequence ID" value="SHK84387.1"/>
    <property type="molecule type" value="Genomic_DNA"/>
</dbReference>
<dbReference type="Gene3D" id="1.10.260.40">
    <property type="entry name" value="lambda repressor-like DNA-binding domains"/>
    <property type="match status" value="1"/>
</dbReference>
<keyword evidence="1 3" id="KW-0238">DNA-binding</keyword>
<dbReference type="AlphaFoldDB" id="A0A1M6VS86"/>
<feature type="domain" description="HTH cro/C1-type" evidence="2">
    <location>
        <begin position="5"/>
        <end position="59"/>
    </location>
</feature>
<dbReference type="OrthoDB" id="2735991at2"/>
<evidence type="ECO:0000313" key="3">
    <source>
        <dbReference type="EMBL" id="SHK84387.1"/>
    </source>
</evidence>
<dbReference type="Pfam" id="PF01381">
    <property type="entry name" value="HTH_3"/>
    <property type="match status" value="1"/>
</dbReference>
<gene>
    <name evidence="3" type="ORF">SAMN05216582_12049</name>
</gene>
<dbReference type="PANTHER" id="PTHR46558:SF11">
    <property type="entry name" value="HTH-TYPE TRANSCRIPTIONAL REGULATOR XRE"/>
    <property type="match status" value="1"/>
</dbReference>
<proteinExistence type="predicted"/>
<protein>
    <submittedName>
        <fullName evidence="3">DNA-binding transcriptional regulator, XRE-family HTH domain</fullName>
    </submittedName>
</protein>
<dbReference type="RefSeq" id="WP_073091010.1">
    <property type="nucleotide sequence ID" value="NZ_FRBC01000020.1"/>
</dbReference>